<comment type="similarity">
    <text evidence="2">Belongs to the peptidase S16 family.</text>
</comment>
<dbReference type="InterPro" id="IPR020568">
    <property type="entry name" value="Ribosomal_Su5_D2-typ_SF"/>
</dbReference>
<name>A0A4R5EQV3_9RHOB</name>
<dbReference type="SUPFAM" id="SSF52540">
    <property type="entry name" value="P-loop containing nucleoside triphosphate hydrolases"/>
    <property type="match status" value="1"/>
</dbReference>
<dbReference type="OrthoDB" id="9758568at2"/>
<dbReference type="InterPro" id="IPR027417">
    <property type="entry name" value="P-loop_NTPase"/>
</dbReference>
<dbReference type="Pfam" id="PF13654">
    <property type="entry name" value="AAA_32"/>
    <property type="match status" value="1"/>
</dbReference>
<dbReference type="GO" id="GO:0004252">
    <property type="term" value="F:serine-type endopeptidase activity"/>
    <property type="evidence" value="ECO:0007669"/>
    <property type="project" value="UniProtKB-UniRule"/>
</dbReference>
<evidence type="ECO:0000313" key="5">
    <source>
        <dbReference type="EMBL" id="TDE37088.1"/>
    </source>
</evidence>
<dbReference type="PROSITE" id="PS51786">
    <property type="entry name" value="LON_PROTEOLYTIC"/>
    <property type="match status" value="1"/>
</dbReference>
<dbReference type="GO" id="GO:0006508">
    <property type="term" value="P:proteolysis"/>
    <property type="evidence" value="ECO:0007669"/>
    <property type="project" value="UniProtKB-KW"/>
</dbReference>
<evidence type="ECO:0000256" key="2">
    <source>
        <dbReference type="PROSITE-ProRule" id="PRU01122"/>
    </source>
</evidence>
<keyword evidence="5" id="KW-0067">ATP-binding</keyword>
<dbReference type="Gene3D" id="3.30.230.10">
    <property type="match status" value="1"/>
</dbReference>
<feature type="domain" description="Lon proteolytic" evidence="4">
    <location>
        <begin position="576"/>
        <end position="771"/>
    </location>
</feature>
<protein>
    <recommendedName>
        <fullName evidence="2">endopeptidase La</fullName>
        <ecNumber evidence="2">3.4.21.53</ecNumber>
    </recommendedName>
</protein>
<dbReference type="PANTHER" id="PTHR10046">
    <property type="entry name" value="ATP DEPENDENT LON PROTEASE FAMILY MEMBER"/>
    <property type="match status" value="1"/>
</dbReference>
<evidence type="ECO:0000256" key="3">
    <source>
        <dbReference type="SAM" id="Coils"/>
    </source>
</evidence>
<dbReference type="SUPFAM" id="SSF54211">
    <property type="entry name" value="Ribosomal protein S5 domain 2-like"/>
    <property type="match status" value="1"/>
</dbReference>
<dbReference type="GO" id="GO:0030163">
    <property type="term" value="P:protein catabolic process"/>
    <property type="evidence" value="ECO:0007669"/>
    <property type="project" value="InterPro"/>
</dbReference>
<dbReference type="InterPro" id="IPR041699">
    <property type="entry name" value="AAA_32"/>
</dbReference>
<evidence type="ECO:0000313" key="6">
    <source>
        <dbReference type="Proteomes" id="UP000294662"/>
    </source>
</evidence>
<keyword evidence="2" id="KW-0720">Serine protease</keyword>
<reference evidence="5 6" key="1">
    <citation type="submission" date="2019-03" db="EMBL/GenBank/DDBJ databases">
        <authorList>
            <person name="Zhang S."/>
        </authorList>
    </citation>
    <scope>NUCLEOTIDE SEQUENCE [LARGE SCALE GENOMIC DNA]</scope>
    <source>
        <strain evidence="5 6">S4J41</strain>
    </source>
</reference>
<dbReference type="PRINTS" id="PR00830">
    <property type="entry name" value="ENDOLAPTASE"/>
</dbReference>
<evidence type="ECO:0000256" key="1">
    <source>
        <dbReference type="ARBA" id="ARBA00022670"/>
    </source>
</evidence>
<dbReference type="Gene3D" id="1.10.8.60">
    <property type="match status" value="1"/>
</dbReference>
<keyword evidence="2" id="KW-0378">Hydrolase</keyword>
<dbReference type="AlphaFoldDB" id="A0A4R5EQV3"/>
<dbReference type="Pfam" id="PF20436">
    <property type="entry name" value="LonB_AAA-LID"/>
    <property type="match status" value="1"/>
</dbReference>
<dbReference type="InterPro" id="IPR046843">
    <property type="entry name" value="LonB_AAA-LID"/>
</dbReference>
<comment type="catalytic activity">
    <reaction evidence="2">
        <text>Hydrolysis of proteins in presence of ATP.</text>
        <dbReference type="EC" id="3.4.21.53"/>
    </reaction>
</comment>
<dbReference type="InterPro" id="IPR014721">
    <property type="entry name" value="Ribsml_uS5_D2-typ_fold_subgr"/>
</dbReference>
<evidence type="ECO:0000259" key="4">
    <source>
        <dbReference type="PROSITE" id="PS51786"/>
    </source>
</evidence>
<dbReference type="GO" id="GO:0005524">
    <property type="term" value="F:ATP binding"/>
    <property type="evidence" value="ECO:0007669"/>
    <property type="project" value="UniProtKB-KW"/>
</dbReference>
<keyword evidence="1 2" id="KW-0645">Protease</keyword>
<accession>A0A4R5EQV3</accession>
<sequence length="816" mass="88631">MSEKAQTEHGQLVGVEKLRSSCDPASLGFATTAELEPLDGLIGQDRAMEAIRLAAGMRASDFNLFVQGPPGMGRHDSVTTYLREHAATLAEPDDWAYVNNFDAPHKPCALRLPPGVARKLALEMQDVVDDLAIDIAALFESDDYQAASRVINEEFGEQQEHTMAAFAEKAKSEDVAMMRTPMGIMLTAIKDGEVVKTDRFDALPEDERKTIEEKINRLQVELSEILRNAPKLDRERRRRIEALNAGMVGEVVSSRLREARDAFADIEVVQAYLATVEEDMIGNAEMFLAVTQQQPDGPFPESVHKAHSNPAFQRYMVNVMVTREGDAPRGAPLETEDLPTLDRLAGRIEHVSQMGALMTDFTMIKPGALHRANGGYLILDARRLLSEPMAWPTLKQCLQSESIPITSLGERLSLISTTSLEPDPIPMNVRVVLIGDRMLYAMLITLDPDFGELFKLQADFEESIARSDDTQALFARVIGTRAARNGLRPVSAGGVARLMDEAVRRAEDASKLSLHLGALADLLREADHYAGEGARDIVIAEDVEHAVQQADRRASRIKDRMREMVRRKTLLIDTSGEAVGQVNGLSVIGLGGYLFGRPARITARTRMGSGKLIDIEREVELGGPLHSKGVLILSGYLSSTYALDVPFSLQASLVFEQSYGGVDGDSASAAELFALISSLSGVPIHQGFGVTGSVNQNGQIQAIGGVNEKIEGFFETCLDQGLTGDQGVMIPAANVDHLMLRQDVVEAVRDGQFRVIAISTIDEGLGVLTGRDPGARGPDGGFPPDTVNGLAEARLRGFAEQRLKFSQSAKPTGQGG</sequence>
<dbReference type="Proteomes" id="UP000294662">
    <property type="component" value="Unassembled WGS sequence"/>
</dbReference>
<dbReference type="Pfam" id="PF20437">
    <property type="entry name" value="LonC_helical"/>
    <property type="match status" value="1"/>
</dbReference>
<organism evidence="5 6">
    <name type="scientific">Antarcticimicrobium sediminis</name>
    <dbReference type="NCBI Taxonomy" id="2546227"/>
    <lineage>
        <taxon>Bacteria</taxon>
        <taxon>Pseudomonadati</taxon>
        <taxon>Pseudomonadota</taxon>
        <taxon>Alphaproteobacteria</taxon>
        <taxon>Rhodobacterales</taxon>
        <taxon>Paracoccaceae</taxon>
        <taxon>Antarcticimicrobium</taxon>
    </lineage>
</organism>
<keyword evidence="3" id="KW-0175">Coiled coil</keyword>
<dbReference type="EMBL" id="SMFP01000008">
    <property type="protein sequence ID" value="TDE37088.1"/>
    <property type="molecule type" value="Genomic_DNA"/>
</dbReference>
<feature type="coiled-coil region" evidence="3">
    <location>
        <begin position="540"/>
        <end position="567"/>
    </location>
</feature>
<gene>
    <name evidence="5" type="ORF">E1B25_13410</name>
</gene>
<dbReference type="EC" id="3.4.21.53" evidence="2"/>
<feature type="active site" evidence="2">
    <location>
        <position position="709"/>
    </location>
</feature>
<feature type="active site" evidence="2">
    <location>
        <position position="666"/>
    </location>
</feature>
<dbReference type="Pfam" id="PF05362">
    <property type="entry name" value="Lon_C"/>
    <property type="match status" value="1"/>
</dbReference>
<dbReference type="InterPro" id="IPR046844">
    <property type="entry name" value="Lon-like_helical"/>
</dbReference>
<comment type="caution">
    <text evidence="5">The sequence shown here is derived from an EMBL/GenBank/DDBJ whole genome shotgun (WGS) entry which is preliminary data.</text>
</comment>
<dbReference type="Gene3D" id="3.40.50.300">
    <property type="entry name" value="P-loop containing nucleotide triphosphate hydrolases"/>
    <property type="match status" value="2"/>
</dbReference>
<dbReference type="RefSeq" id="WP_132830024.1">
    <property type="nucleotide sequence ID" value="NZ_SMFP01000008.1"/>
</dbReference>
<keyword evidence="5" id="KW-0547">Nucleotide-binding</keyword>
<dbReference type="GO" id="GO:0004176">
    <property type="term" value="F:ATP-dependent peptidase activity"/>
    <property type="evidence" value="ECO:0007669"/>
    <property type="project" value="UniProtKB-UniRule"/>
</dbReference>
<dbReference type="InterPro" id="IPR027065">
    <property type="entry name" value="Lon_Prtase"/>
</dbReference>
<dbReference type="InterPro" id="IPR008269">
    <property type="entry name" value="Lon_proteolytic"/>
</dbReference>
<keyword evidence="6" id="KW-1185">Reference proteome</keyword>
<proteinExistence type="inferred from homology"/>
<feature type="coiled-coil region" evidence="3">
    <location>
        <begin position="208"/>
        <end position="235"/>
    </location>
</feature>